<sequence>MAPQGDRLAMIGDEAFSLIDKHFYAGQAHSRHQAQYRRTYHYASQYQNQEQQQPCVYYGPRTATVTVKVPAATEATRYYYGGSINQPAASSWEEQQPPVMTCDEAAQKFGGLVIADHGARSRKRSSQLGF</sequence>
<dbReference type="PANTHER" id="PTHR33484">
    <property type="entry name" value="BNAC07G33360D PROTEIN"/>
    <property type="match status" value="1"/>
</dbReference>
<protein>
    <submittedName>
        <fullName evidence="1">Uncharacterized protein</fullName>
    </submittedName>
</protein>
<dbReference type="EMBL" id="OZ034819">
    <property type="protein sequence ID" value="CAL1397286.1"/>
    <property type="molecule type" value="Genomic_DNA"/>
</dbReference>
<organism evidence="1 2">
    <name type="scientific">Linum trigynum</name>
    <dbReference type="NCBI Taxonomy" id="586398"/>
    <lineage>
        <taxon>Eukaryota</taxon>
        <taxon>Viridiplantae</taxon>
        <taxon>Streptophyta</taxon>
        <taxon>Embryophyta</taxon>
        <taxon>Tracheophyta</taxon>
        <taxon>Spermatophyta</taxon>
        <taxon>Magnoliopsida</taxon>
        <taxon>eudicotyledons</taxon>
        <taxon>Gunneridae</taxon>
        <taxon>Pentapetalae</taxon>
        <taxon>rosids</taxon>
        <taxon>fabids</taxon>
        <taxon>Malpighiales</taxon>
        <taxon>Linaceae</taxon>
        <taxon>Linum</taxon>
    </lineage>
</organism>
<reference evidence="1 2" key="1">
    <citation type="submission" date="2024-04" db="EMBL/GenBank/DDBJ databases">
        <authorList>
            <person name="Fracassetti M."/>
        </authorList>
    </citation>
    <scope>NUCLEOTIDE SEQUENCE [LARGE SCALE GENOMIC DNA]</scope>
</reference>
<accession>A0AAV2FG60</accession>
<name>A0AAV2FG60_9ROSI</name>
<gene>
    <name evidence="1" type="ORF">LTRI10_LOCUS37597</name>
</gene>
<dbReference type="AlphaFoldDB" id="A0AAV2FG60"/>
<evidence type="ECO:0000313" key="1">
    <source>
        <dbReference type="EMBL" id="CAL1397286.1"/>
    </source>
</evidence>
<evidence type="ECO:0000313" key="2">
    <source>
        <dbReference type="Proteomes" id="UP001497516"/>
    </source>
</evidence>
<keyword evidence="2" id="KW-1185">Reference proteome</keyword>
<proteinExistence type="predicted"/>
<dbReference type="PANTHER" id="PTHR33484:SF12">
    <property type="entry name" value="AP2_ERF DOMAIN-CONTAINING PROTEIN"/>
    <property type="match status" value="1"/>
</dbReference>
<dbReference type="Proteomes" id="UP001497516">
    <property type="component" value="Chromosome 6"/>
</dbReference>